<dbReference type="Pfam" id="PF16899">
    <property type="entry name" value="Cyclin_C_2"/>
    <property type="match status" value="1"/>
</dbReference>
<feature type="compositionally biased region" description="Low complexity" evidence="5">
    <location>
        <begin position="59"/>
        <end position="69"/>
    </location>
</feature>
<evidence type="ECO:0000259" key="6">
    <source>
        <dbReference type="SMART" id="SM00385"/>
    </source>
</evidence>
<feature type="region of interest" description="Disordered" evidence="5">
    <location>
        <begin position="358"/>
        <end position="405"/>
    </location>
</feature>
<evidence type="ECO:0000313" key="7">
    <source>
        <dbReference type="EMBL" id="KAJ9665033.1"/>
    </source>
</evidence>
<accession>A0ABQ9NWQ2</accession>
<organism evidence="7 8">
    <name type="scientific">Coniosporium apollinis</name>
    <dbReference type="NCBI Taxonomy" id="61459"/>
    <lineage>
        <taxon>Eukaryota</taxon>
        <taxon>Fungi</taxon>
        <taxon>Dikarya</taxon>
        <taxon>Ascomycota</taxon>
        <taxon>Pezizomycotina</taxon>
        <taxon>Dothideomycetes</taxon>
        <taxon>Dothideomycetes incertae sedis</taxon>
        <taxon>Coniosporium</taxon>
    </lineage>
</organism>
<dbReference type="SMART" id="SM00385">
    <property type="entry name" value="CYCLIN"/>
    <property type="match status" value="1"/>
</dbReference>
<dbReference type="InterPro" id="IPR031658">
    <property type="entry name" value="Cyclin_C_2"/>
</dbReference>
<evidence type="ECO:0000313" key="8">
    <source>
        <dbReference type="Proteomes" id="UP001172684"/>
    </source>
</evidence>
<reference evidence="7" key="1">
    <citation type="submission" date="2022-10" db="EMBL/GenBank/DDBJ databases">
        <title>Culturing micro-colonial fungi from biological soil crusts in the Mojave desert and describing Neophaeococcomyces mojavensis, and introducing the new genera and species Taxawa tesnikishii.</title>
        <authorList>
            <person name="Kurbessoian T."/>
            <person name="Stajich J.E."/>
        </authorList>
    </citation>
    <scope>NUCLEOTIDE SEQUENCE</scope>
    <source>
        <strain evidence="7">TK_1</strain>
    </source>
</reference>
<dbReference type="InterPro" id="IPR036915">
    <property type="entry name" value="Cyclin-like_sf"/>
</dbReference>
<dbReference type="InterPro" id="IPR013763">
    <property type="entry name" value="Cyclin-like_dom"/>
</dbReference>
<dbReference type="EMBL" id="JAPDRL010000033">
    <property type="protein sequence ID" value="KAJ9665033.1"/>
    <property type="molecule type" value="Genomic_DNA"/>
</dbReference>
<dbReference type="Pfam" id="PF00134">
    <property type="entry name" value="Cyclin_N"/>
    <property type="match status" value="1"/>
</dbReference>
<dbReference type="InterPro" id="IPR006671">
    <property type="entry name" value="Cyclin_N"/>
</dbReference>
<keyword evidence="3 4" id="KW-0195">Cyclin</keyword>
<gene>
    <name evidence="7" type="ORF">H2201_004898</name>
</gene>
<protein>
    <recommendedName>
        <fullName evidence="2">RNA polymerase II holoenzyme cyclin-like subunit</fullName>
    </recommendedName>
</protein>
<dbReference type="SUPFAM" id="SSF47954">
    <property type="entry name" value="Cyclin-like"/>
    <property type="match status" value="2"/>
</dbReference>
<evidence type="ECO:0000256" key="1">
    <source>
        <dbReference type="ARBA" id="ARBA00008638"/>
    </source>
</evidence>
<comment type="caution">
    <text evidence="7">The sequence shown here is derived from an EMBL/GenBank/DDBJ whole genome shotgun (WGS) entry which is preliminary data.</text>
</comment>
<evidence type="ECO:0000256" key="5">
    <source>
        <dbReference type="SAM" id="MobiDB-lite"/>
    </source>
</evidence>
<sequence>MSEDDSYRTSTQYKFWSFTPESLAALRADTNAAAAERVKAAIARHRAARRAEGHGAGSNGADTSASASDSDAEIDCLTPEEELKLVQYYSYNILQSSVGIASKGFNIPIRVQATAVQYLKRFYLTNSPMTYHPKHIVPTALYFATKTENHSITVSAFAELAGQSEEKILASECLMFQVLRFNLDVRHPHRGLRGAYMELLALAAGEGAVVPGTSKTPKELQEELRRLPLRGNEPPAEQSDDAVQKRIGNAYALASNILKDSALLTDAYFHYTPSQIMFASLYLADPVLFSWYLETKFPSGTAVPDPKFLKITVTIKRCAELLRDGAKAADFQTDASRQELKRIGKKLHFCQNPEKKDLEGLNRAAKRDGQVEGALDERERKRRKLERERNEQEGHELFGGALKKE</sequence>
<comment type="similarity">
    <text evidence="1">Belongs to the cyclin family. Cyclin C subfamily.</text>
</comment>
<keyword evidence="8" id="KW-1185">Reference proteome</keyword>
<proteinExistence type="inferred from homology"/>
<dbReference type="Gene3D" id="1.10.472.10">
    <property type="entry name" value="Cyclin-like"/>
    <property type="match status" value="2"/>
</dbReference>
<evidence type="ECO:0000256" key="3">
    <source>
        <dbReference type="ARBA" id="ARBA00023127"/>
    </source>
</evidence>
<evidence type="ECO:0000256" key="4">
    <source>
        <dbReference type="RuleBase" id="RU000383"/>
    </source>
</evidence>
<dbReference type="InterPro" id="IPR043198">
    <property type="entry name" value="Cyclin/Ssn8"/>
</dbReference>
<feature type="region of interest" description="Disordered" evidence="5">
    <location>
        <begin position="49"/>
        <end position="72"/>
    </location>
</feature>
<dbReference type="PANTHER" id="PTHR10026">
    <property type="entry name" value="CYCLIN"/>
    <property type="match status" value="1"/>
</dbReference>
<dbReference type="CDD" id="cd20524">
    <property type="entry name" value="CYCLIN_CCNH_rpt1"/>
    <property type="match status" value="1"/>
</dbReference>
<name>A0ABQ9NWQ2_9PEZI</name>
<dbReference type="Proteomes" id="UP001172684">
    <property type="component" value="Unassembled WGS sequence"/>
</dbReference>
<feature type="domain" description="Cyclin-like" evidence="6">
    <location>
        <begin position="96"/>
        <end position="177"/>
    </location>
</feature>
<evidence type="ECO:0000256" key="2">
    <source>
        <dbReference type="ARBA" id="ARBA00014912"/>
    </source>
</evidence>
<dbReference type="CDD" id="cd20525">
    <property type="entry name" value="CYCLIN_CCNH_rpt2"/>
    <property type="match status" value="1"/>
</dbReference>